<proteinExistence type="predicted"/>
<dbReference type="Gene3D" id="2.40.110.10">
    <property type="entry name" value="Butyryl-CoA Dehydrogenase, subunit A, domain 2"/>
    <property type="match status" value="1"/>
</dbReference>
<evidence type="ECO:0000259" key="2">
    <source>
        <dbReference type="Pfam" id="PF08028"/>
    </source>
</evidence>
<comment type="caution">
    <text evidence="3">The sequence shown here is derived from an EMBL/GenBank/DDBJ whole genome shotgun (WGS) entry which is preliminary data.</text>
</comment>
<dbReference type="PANTHER" id="PTHR48083">
    <property type="entry name" value="MEDIUM-CHAIN SPECIFIC ACYL-COA DEHYDROGENASE, MITOCHONDRIAL-RELATED"/>
    <property type="match status" value="1"/>
</dbReference>
<organism evidence="3 4">
    <name type="scientific">Nonomuraea jabiensis</name>
    <dbReference type="NCBI Taxonomy" id="882448"/>
    <lineage>
        <taxon>Bacteria</taxon>
        <taxon>Bacillati</taxon>
        <taxon>Actinomycetota</taxon>
        <taxon>Actinomycetes</taxon>
        <taxon>Streptosporangiales</taxon>
        <taxon>Streptosporangiaceae</taxon>
        <taxon>Nonomuraea</taxon>
    </lineage>
</organism>
<dbReference type="RefSeq" id="WP_185076181.1">
    <property type="nucleotide sequence ID" value="NZ_JACHMB010000001.1"/>
</dbReference>
<dbReference type="PIRSF" id="PIRSF016578">
    <property type="entry name" value="HsaA"/>
    <property type="match status" value="1"/>
</dbReference>
<gene>
    <name evidence="3" type="ORF">HD596_009960</name>
</gene>
<protein>
    <submittedName>
        <fullName evidence="3">Two-component flavin-dependent monooxygenase</fullName>
        <ecNumber evidence="3">1.14.14.-</ecNumber>
    </submittedName>
</protein>
<dbReference type="InterPro" id="IPR013107">
    <property type="entry name" value="Acyl-CoA_DH_C"/>
</dbReference>
<dbReference type="SUPFAM" id="SSF47203">
    <property type="entry name" value="Acyl-CoA dehydrogenase C-terminal domain-like"/>
    <property type="match status" value="1"/>
</dbReference>
<evidence type="ECO:0000256" key="1">
    <source>
        <dbReference type="ARBA" id="ARBA00023002"/>
    </source>
</evidence>
<name>A0A7W9GG72_9ACTN</name>
<dbReference type="SUPFAM" id="SSF56645">
    <property type="entry name" value="Acyl-CoA dehydrogenase NM domain-like"/>
    <property type="match status" value="1"/>
</dbReference>
<dbReference type="Gene3D" id="1.20.140.10">
    <property type="entry name" value="Butyryl-CoA Dehydrogenase, subunit A, domain 3"/>
    <property type="match status" value="1"/>
</dbReference>
<dbReference type="Gene3D" id="1.10.540.10">
    <property type="entry name" value="Acyl-CoA dehydrogenase/oxidase, N-terminal domain"/>
    <property type="match status" value="1"/>
</dbReference>
<dbReference type="EMBL" id="JACHMB010000001">
    <property type="protein sequence ID" value="MBB5783204.1"/>
    <property type="molecule type" value="Genomic_DNA"/>
</dbReference>
<dbReference type="Pfam" id="PF08028">
    <property type="entry name" value="Acyl-CoA_dh_2"/>
    <property type="match status" value="1"/>
</dbReference>
<dbReference type="EC" id="1.14.14.-" evidence="3"/>
<dbReference type="InterPro" id="IPR050741">
    <property type="entry name" value="Acyl-CoA_dehydrogenase"/>
</dbReference>
<evidence type="ECO:0000313" key="4">
    <source>
        <dbReference type="Proteomes" id="UP000579153"/>
    </source>
</evidence>
<dbReference type="GO" id="GO:0033539">
    <property type="term" value="P:fatty acid beta-oxidation using acyl-CoA dehydrogenase"/>
    <property type="evidence" value="ECO:0007669"/>
    <property type="project" value="TreeGrafter"/>
</dbReference>
<dbReference type="InterPro" id="IPR046373">
    <property type="entry name" value="Acyl-CoA_Oxase/DH_mid-dom_sf"/>
</dbReference>
<dbReference type="InterPro" id="IPR009100">
    <property type="entry name" value="AcylCoA_DH/oxidase_NM_dom_sf"/>
</dbReference>
<keyword evidence="1 3" id="KW-0560">Oxidoreductase</keyword>
<dbReference type="GO" id="GO:0050660">
    <property type="term" value="F:flavin adenine dinucleotide binding"/>
    <property type="evidence" value="ECO:0007669"/>
    <property type="project" value="InterPro"/>
</dbReference>
<dbReference type="GO" id="GO:0005737">
    <property type="term" value="C:cytoplasm"/>
    <property type="evidence" value="ECO:0007669"/>
    <property type="project" value="TreeGrafter"/>
</dbReference>
<dbReference type="InterPro" id="IPR036250">
    <property type="entry name" value="AcylCo_DH-like_C"/>
</dbReference>
<feature type="domain" description="Acyl-CoA dehydrogenase C-terminal" evidence="2">
    <location>
        <begin position="246"/>
        <end position="366"/>
    </location>
</feature>
<reference evidence="3 4" key="1">
    <citation type="submission" date="2020-08" db="EMBL/GenBank/DDBJ databases">
        <title>Sequencing the genomes of 1000 actinobacteria strains.</title>
        <authorList>
            <person name="Klenk H.-P."/>
        </authorList>
    </citation>
    <scope>NUCLEOTIDE SEQUENCE [LARGE SCALE GENOMIC DNA]</scope>
    <source>
        <strain evidence="3 4">DSM 45507</strain>
    </source>
</reference>
<dbReference type="InterPro" id="IPR037069">
    <property type="entry name" value="AcylCoA_DH/ox_N_sf"/>
</dbReference>
<dbReference type="GO" id="GO:0003995">
    <property type="term" value="F:acyl-CoA dehydrogenase activity"/>
    <property type="evidence" value="ECO:0007669"/>
    <property type="project" value="TreeGrafter"/>
</dbReference>
<dbReference type="GO" id="GO:0016712">
    <property type="term" value="F:oxidoreductase activity, acting on paired donors, with incorporation or reduction of molecular oxygen, reduced flavin or flavoprotein as one donor, and incorporation of one atom of oxygen"/>
    <property type="evidence" value="ECO:0007669"/>
    <property type="project" value="TreeGrafter"/>
</dbReference>
<accession>A0A7W9GG72</accession>
<dbReference type="Proteomes" id="UP000579153">
    <property type="component" value="Unassembled WGS sequence"/>
</dbReference>
<dbReference type="PANTHER" id="PTHR48083:SF19">
    <property type="entry name" value="FLAVIN-DEPENDENT MONOOXYGENASE, OXYGENASE SUBUNIT HSAA"/>
    <property type="match status" value="1"/>
</dbReference>
<evidence type="ECO:0000313" key="3">
    <source>
        <dbReference type="EMBL" id="MBB5783204.1"/>
    </source>
</evidence>
<sequence length="402" mass="41687">MNVRTRGPAVEPAARGVAAGERAVRELADVAGRHAERADASGEPAQEAVSGIVAAGFARHFVPERHGGAAGGFAALLGAVAAVGERCASVAWCASLAAGSARLGAYLPESGQADLWGGGPDVLVAAGLIPSGRAVRQRDGWRLTGEWAYTSGAEFSDWVLLCAPTGPGDGAGGNAARFFAVPRAGYTVRPTWRALGMRATASDTVAVTDVFVPEHRSVPRERIYRGEAAQPAARCHAVPLRLVSGLLFAGPALGAATAAVQAWRARLSAEASAAESARLALARSATEVETARLLLNRAAETADRAPLGGPPDEARNARDCAYAVELLREATDRLFRSAGTRVQAAGDPLQRAWRDVSCVAGHVALRFEPAALQYAAHLLTPSPEDRFERESSGAAAGLQARV</sequence>
<keyword evidence="3" id="KW-0503">Monooxygenase</keyword>
<dbReference type="AlphaFoldDB" id="A0A7W9GG72"/>
<keyword evidence="4" id="KW-1185">Reference proteome</keyword>